<keyword evidence="6" id="KW-0949">S-adenosyl-L-methionine</keyword>
<feature type="region of interest" description="Disordered" evidence="23">
    <location>
        <begin position="526"/>
        <end position="570"/>
    </location>
</feature>
<dbReference type="PROSITE" id="PS50016">
    <property type="entry name" value="ZF_PHD_2"/>
    <property type="match status" value="3"/>
</dbReference>
<dbReference type="EMBL" id="REGW02000012">
    <property type="protein sequence ID" value="KAE8288659.1"/>
    <property type="molecule type" value="Genomic_DNA"/>
</dbReference>
<dbReference type="Pfam" id="PF00856">
    <property type="entry name" value="SET"/>
    <property type="match status" value="1"/>
</dbReference>
<keyword evidence="4 29" id="KW-0489">Methyltransferase</keyword>
<evidence type="ECO:0000256" key="5">
    <source>
        <dbReference type="ARBA" id="ARBA00022679"/>
    </source>
</evidence>
<keyword evidence="16" id="KW-0238">DNA-binding</keyword>
<dbReference type="FunFam" id="1.20.920.10:FF:000040">
    <property type="entry name" value="Histone-lysine N-methyltransferase"/>
    <property type="match status" value="1"/>
</dbReference>
<feature type="region of interest" description="Disordered" evidence="23">
    <location>
        <begin position="794"/>
        <end position="813"/>
    </location>
</feature>
<dbReference type="PROSITE" id="PS51542">
    <property type="entry name" value="FYRN"/>
    <property type="match status" value="1"/>
</dbReference>
<keyword evidence="30" id="KW-1185">Reference proteome</keyword>
<dbReference type="InterPro" id="IPR003616">
    <property type="entry name" value="Post-SET_dom"/>
</dbReference>
<feature type="compositionally biased region" description="Basic residues" evidence="23">
    <location>
        <begin position="648"/>
        <end position="660"/>
    </location>
</feature>
<dbReference type="Gene3D" id="2.170.270.10">
    <property type="entry name" value="SET domain"/>
    <property type="match status" value="1"/>
</dbReference>
<evidence type="ECO:0000256" key="17">
    <source>
        <dbReference type="ARBA" id="ARBA00023163"/>
    </source>
</evidence>
<dbReference type="Gene3D" id="3.30.160.360">
    <property type="match status" value="2"/>
</dbReference>
<dbReference type="CDD" id="cd15589">
    <property type="entry name" value="PHD1_KMT2B"/>
    <property type="match status" value="1"/>
</dbReference>
<feature type="region of interest" description="Disordered" evidence="23">
    <location>
        <begin position="1680"/>
        <end position="1716"/>
    </location>
</feature>
<keyword evidence="10" id="KW-0862">Zinc</keyword>
<proteinExistence type="predicted"/>
<feature type="domain" description="PHD-type" evidence="24">
    <location>
        <begin position="961"/>
        <end position="1014"/>
    </location>
</feature>
<dbReference type="InterPro" id="IPR013083">
    <property type="entry name" value="Znf_RING/FYVE/PHD"/>
</dbReference>
<dbReference type="EC" id="2.1.1.364" evidence="19"/>
<dbReference type="InterPro" id="IPR011011">
    <property type="entry name" value="Znf_FYVE_PHD"/>
</dbReference>
<dbReference type="FunFam" id="3.30.160.360:FF:000009">
    <property type="entry name" value="Histone-lysine N-methyltransferase"/>
    <property type="match status" value="1"/>
</dbReference>
<reference evidence="29 30" key="1">
    <citation type="submission" date="2019-07" db="EMBL/GenBank/DDBJ databases">
        <title>Chromosome genome assembly for large yellow croaker.</title>
        <authorList>
            <person name="Xiao S."/>
        </authorList>
    </citation>
    <scope>NUCLEOTIDE SEQUENCE [LARGE SCALE GENOMIC DNA]</scope>
    <source>
        <strain evidence="29">JMULYC20181020</strain>
        <tissue evidence="29">Muscle</tissue>
    </source>
</reference>
<evidence type="ECO:0000256" key="18">
    <source>
        <dbReference type="ARBA" id="ARBA00023242"/>
    </source>
</evidence>
<protein>
    <recommendedName>
        <fullName evidence="19">[histone H3]-lysine(4) N-methyltransferase</fullName>
        <ecNumber evidence="19">2.1.1.364</ecNumber>
    </recommendedName>
</protein>
<dbReference type="PROSITE" id="PS51543">
    <property type="entry name" value="FYRC"/>
    <property type="match status" value="1"/>
</dbReference>
<dbReference type="PANTHER" id="PTHR45838">
    <property type="entry name" value="HISTONE-LYSINE-N-METHYLTRANSFERASE 2 KMT2 FAMILY MEMBER"/>
    <property type="match status" value="1"/>
</dbReference>
<comment type="subcellular location">
    <subcellularLocation>
        <location evidence="1">Nucleus</location>
    </subcellularLocation>
</comment>
<dbReference type="Proteomes" id="UP000424527">
    <property type="component" value="Unassembled WGS sequence"/>
</dbReference>
<evidence type="ECO:0000256" key="8">
    <source>
        <dbReference type="ARBA" id="ARBA00022737"/>
    </source>
</evidence>
<dbReference type="Gene3D" id="1.20.920.10">
    <property type="entry name" value="Bromodomain-like"/>
    <property type="match status" value="1"/>
</dbReference>
<dbReference type="Pfam" id="PF00628">
    <property type="entry name" value="PHD"/>
    <property type="match status" value="3"/>
</dbReference>
<feature type="compositionally biased region" description="Basic residues" evidence="23">
    <location>
        <begin position="834"/>
        <end position="849"/>
    </location>
</feature>
<dbReference type="CDD" id="cd15593">
    <property type="entry name" value="PHD3_KMT2B"/>
    <property type="match status" value="1"/>
</dbReference>
<evidence type="ECO:0000256" key="19">
    <source>
        <dbReference type="ARBA" id="ARBA00023620"/>
    </source>
</evidence>
<feature type="domain" description="PHD-type" evidence="24">
    <location>
        <begin position="913"/>
        <end position="964"/>
    </location>
</feature>
<dbReference type="InterPro" id="IPR034732">
    <property type="entry name" value="EPHD"/>
</dbReference>
<evidence type="ECO:0000256" key="7">
    <source>
        <dbReference type="ARBA" id="ARBA00022723"/>
    </source>
</evidence>
<dbReference type="GO" id="GO:0008270">
    <property type="term" value="F:zinc ion binding"/>
    <property type="evidence" value="ECO:0007669"/>
    <property type="project" value="UniProtKB-KW"/>
</dbReference>
<name>A0A6G0IAZ4_LARCR</name>
<evidence type="ECO:0000256" key="12">
    <source>
        <dbReference type="ARBA" id="ARBA00022853"/>
    </source>
</evidence>
<dbReference type="SMART" id="SM00317">
    <property type="entry name" value="SET"/>
    <property type="match status" value="1"/>
</dbReference>
<dbReference type="GO" id="GO:0003677">
    <property type="term" value="F:DNA binding"/>
    <property type="evidence" value="ECO:0007669"/>
    <property type="project" value="UniProtKB-KW"/>
</dbReference>
<evidence type="ECO:0000256" key="10">
    <source>
        <dbReference type="ARBA" id="ARBA00022833"/>
    </source>
</evidence>
<dbReference type="Pfam" id="PF05965">
    <property type="entry name" value="FYRC"/>
    <property type="match status" value="1"/>
</dbReference>
<organism evidence="29 30">
    <name type="scientific">Larimichthys crocea</name>
    <name type="common">Large yellow croaker</name>
    <name type="synonym">Pseudosciaena crocea</name>
    <dbReference type="NCBI Taxonomy" id="215358"/>
    <lineage>
        <taxon>Eukaryota</taxon>
        <taxon>Metazoa</taxon>
        <taxon>Chordata</taxon>
        <taxon>Craniata</taxon>
        <taxon>Vertebrata</taxon>
        <taxon>Euteleostomi</taxon>
        <taxon>Actinopterygii</taxon>
        <taxon>Neopterygii</taxon>
        <taxon>Teleostei</taxon>
        <taxon>Neoteleostei</taxon>
        <taxon>Acanthomorphata</taxon>
        <taxon>Eupercaria</taxon>
        <taxon>Sciaenidae</taxon>
        <taxon>Larimichthys</taxon>
    </lineage>
</organism>
<dbReference type="GO" id="GO:0032259">
    <property type="term" value="P:methylation"/>
    <property type="evidence" value="ECO:0007669"/>
    <property type="project" value="UniProtKB-KW"/>
</dbReference>
<evidence type="ECO:0000259" key="26">
    <source>
        <dbReference type="PROSITE" id="PS50868"/>
    </source>
</evidence>
<evidence type="ECO:0000256" key="1">
    <source>
        <dbReference type="ARBA" id="ARBA00004123"/>
    </source>
</evidence>
<evidence type="ECO:0000256" key="2">
    <source>
        <dbReference type="ARBA" id="ARBA00022499"/>
    </source>
</evidence>
<comment type="catalytic activity">
    <reaction evidence="20">
        <text>L-lysyl(4)-[histone H3] + S-adenosyl-L-methionine = N(6)-methyl-L-lysyl(4)-[histone H3] + S-adenosyl-L-homocysteine + H(+)</text>
        <dbReference type="Rhea" id="RHEA:60264"/>
        <dbReference type="Rhea" id="RHEA-COMP:15543"/>
        <dbReference type="Rhea" id="RHEA-COMP:15547"/>
        <dbReference type="ChEBI" id="CHEBI:15378"/>
        <dbReference type="ChEBI" id="CHEBI:29969"/>
        <dbReference type="ChEBI" id="CHEBI:57856"/>
        <dbReference type="ChEBI" id="CHEBI:59789"/>
        <dbReference type="ChEBI" id="CHEBI:61929"/>
        <dbReference type="EC" id="2.1.1.364"/>
    </reaction>
    <physiologicalReaction direction="left-to-right" evidence="20">
        <dbReference type="Rhea" id="RHEA:60265"/>
    </physiologicalReaction>
</comment>
<evidence type="ECO:0000313" key="29">
    <source>
        <dbReference type="EMBL" id="KAE8288659.1"/>
    </source>
</evidence>
<dbReference type="PROSITE" id="PS51058">
    <property type="entry name" value="ZF_CXXC"/>
    <property type="match status" value="1"/>
</dbReference>
<dbReference type="FunFam" id="3.30.40.10:FF:000071">
    <property type="entry name" value="Histone-lysine N-methyltransferase"/>
    <property type="match status" value="1"/>
</dbReference>
<dbReference type="Pfam" id="PF02008">
    <property type="entry name" value="zf-CXXC"/>
    <property type="match status" value="1"/>
</dbReference>
<keyword evidence="5 29" id="KW-0808">Transferase</keyword>
<evidence type="ECO:0000256" key="23">
    <source>
        <dbReference type="SAM" id="MobiDB-lite"/>
    </source>
</evidence>
<feature type="region of interest" description="Disordered" evidence="23">
    <location>
        <begin position="1923"/>
        <end position="1991"/>
    </location>
</feature>
<dbReference type="SUPFAM" id="SSF82199">
    <property type="entry name" value="SET domain"/>
    <property type="match status" value="1"/>
</dbReference>
<evidence type="ECO:0000256" key="21">
    <source>
        <dbReference type="ARBA" id="ARBA00050089"/>
    </source>
</evidence>
<keyword evidence="9 22" id="KW-0863">Zinc-finger</keyword>
<evidence type="ECO:0000256" key="6">
    <source>
        <dbReference type="ARBA" id="ARBA00022691"/>
    </source>
</evidence>
<feature type="domain" description="PHD-type" evidence="24">
    <location>
        <begin position="1046"/>
        <end position="1107"/>
    </location>
</feature>
<dbReference type="SUPFAM" id="SSF57903">
    <property type="entry name" value="FYVE/PHD zinc finger"/>
    <property type="match status" value="3"/>
</dbReference>
<dbReference type="PROSITE" id="PS50280">
    <property type="entry name" value="SET"/>
    <property type="match status" value="1"/>
</dbReference>
<evidence type="ECO:0000256" key="16">
    <source>
        <dbReference type="ARBA" id="ARBA00023125"/>
    </source>
</evidence>
<keyword evidence="13" id="KW-0007">Acetylation</keyword>
<feature type="region of interest" description="Disordered" evidence="23">
    <location>
        <begin position="1782"/>
        <end position="1911"/>
    </location>
</feature>
<dbReference type="CDD" id="cd15664">
    <property type="entry name" value="ePHD_KMT2A_like"/>
    <property type="match status" value="1"/>
</dbReference>
<feature type="region of interest" description="Disordered" evidence="23">
    <location>
        <begin position="93"/>
        <end position="246"/>
    </location>
</feature>
<evidence type="ECO:0000256" key="3">
    <source>
        <dbReference type="ARBA" id="ARBA00022553"/>
    </source>
</evidence>
<evidence type="ECO:0000256" key="9">
    <source>
        <dbReference type="ARBA" id="ARBA00022771"/>
    </source>
</evidence>
<feature type="region of interest" description="Disordered" evidence="23">
    <location>
        <begin position="375"/>
        <end position="397"/>
    </location>
</feature>
<dbReference type="SMART" id="SM00542">
    <property type="entry name" value="FYRC"/>
    <property type="match status" value="1"/>
</dbReference>
<dbReference type="InterPro" id="IPR002857">
    <property type="entry name" value="Znf_CXXC"/>
</dbReference>
<feature type="region of interest" description="Disordered" evidence="23">
    <location>
        <begin position="1586"/>
        <end position="1629"/>
    </location>
</feature>
<dbReference type="InterPro" id="IPR046341">
    <property type="entry name" value="SET_dom_sf"/>
</dbReference>
<evidence type="ECO:0000259" key="24">
    <source>
        <dbReference type="PROSITE" id="PS50016"/>
    </source>
</evidence>
<dbReference type="PROSITE" id="PS51805">
    <property type="entry name" value="EPHD"/>
    <property type="match status" value="1"/>
</dbReference>
<keyword evidence="14" id="KW-0805">Transcription regulation</keyword>
<dbReference type="PROSITE" id="PS50868">
    <property type="entry name" value="POST_SET"/>
    <property type="match status" value="1"/>
</dbReference>
<dbReference type="GO" id="GO:0035097">
    <property type="term" value="C:histone methyltransferase complex"/>
    <property type="evidence" value="ECO:0007669"/>
    <property type="project" value="TreeGrafter"/>
</dbReference>
<dbReference type="InterPro" id="IPR001214">
    <property type="entry name" value="SET_dom"/>
</dbReference>
<keyword evidence="18" id="KW-0539">Nucleus</keyword>
<sequence>MMAAAGCGSATAAAVGGQGGTASARGRFPGRPWSSRSRLRSEKRWQLGRSGLEADDVTNGGPRPANLVLSLNEDQSHLRLLGIEASHKILGQAGYSSSGSEEGDDFRGFEAERKGSKGPVWSRQNPSKGDAVNTKSKRQSEKLPLKTPALEAAITPPDPVKDVKSLEEIHSLSAEAEPAKDCRKGSKGKKTNSTKSGVSSAAPRITIKLVAKKKMKTAKEPNKKSAKKLKIKGIQDQPKAKDIQGDQISSAHVKLKIEPHEDKHAQDLDDNIDIADSLFSERKSGKIEKKKSLLKNSSFKWHVPEESNKEVYTLDKTPESKCEDLFLSTPVDKPTELSTELLDAQKKKSPLKFNKQTAHLKIYQRLKKAHAGLLKSKNPTEMDSVSKPPQPPVDLAEGLDDEAMSISLRQRSTKAEKDKSKLKIEDLDSPGVVRKVSVCVRTTNSKSLVLQHSKEEDLAGKDAAQLHPGELRSELNSGAGDCLGSVEKGVSQRARLTGANKRMFNLLRKAKVQLIKIDQQKQLKSSGLLSGPAGARSRDVTAKRQRRKQRVQLGADVSVKTEPPQGQPQLISPLCQEFRRAGGPRIKHVCRAASVVLGQPRALVPDDIPRLSALPLHERTGISPSDITKDVGSPSESDSPGLSDPKVTKVKKPPTFVKRKGLGPFGYRSRRCGVCKGCNHEDDCGKCMNCLDKPKFGGPNTKRQCCVYKRCDQIEERKARRLSGRTAPKGSSKRRRPSFSGGHSSNDEGNEGAADSPSGLQGDDHSPSVRKQPKRIVKPRVYFDLVDYDSDLDDKAVQSSASPARRRGAGPRFSQDFVSLDGFLGDISDDEVRHRKSSSHRVPPGRRKSEKGPLEQTPPSVLAALAHGFEQRDVECSKPTHKIRVDFKEDCTSENVWNMGGLSILTSAPIMPPYVCFLCASKGQHEMLYCQVCCEPFHQFCLEPAERPSEENKENWCCRRCKFCHVCGRKNKHSKPLLECERCQNCYHTSCLGPNYPKQNKKRKAWVCMTCIRCKSCGVTPGKSWDTDWNHDKGLCPDCSKLYELGNYCPICFKCYEDNDYDSQMMQCGTCNHWVHAKCEDLTDELYEILSSLPESVVYSCRPCSVTQPSAWRELLYIELRAGVEKVLACLLSSTLTQHLVTCSQCEKLVDPDSGIEGQPACDLRAVGKKFDKGLYTTLKMFHEDVVQVVRKRLEQEDDLPEEQRPTALARSYYLKLLEEVFNWFNSQDPKVWNPCTKDLPMGMLSHAVHPPTTEHVYAQWQEREEFSSMAPLGLLQEDNGQSLDVKEEEAVSPMSGEPTCRNHFKTSRAVRLKFKGKRGRLSKADLDTGWSKDDERQCSLCQKYGDLKPNEAGRLLYLGQNEWAHVNCCLWSAEVFEEDNGSLLHVHSAVTRGRLMRCERCNQTGATVGCCLTSCQSNYHFMCARSRHCVFQDDKKVYCYKHRHLISGRMITGQEFEVNRRVYVDFEGISLRRKFLTGLEPELINVMIGSLQIDRLGVLTELSASKGKLCPVGFQCSRWYWSTVNPLRRCKYTCTVREVRPVVPEKPVEEMPDQGDNHTIAHSPCPLPESEAQVTDITEPQPPMEETFVQGPPSKLDHGARPKIPSYPQTRRPAGGMSRPLPSPGLTQVKPHHILTISDLEETRRSTWQDSAGSFPSPNLSFSSSIQHLPRNRLSFDLSQPDSVEVPHNFLASPEPEDVSPANGSSPQGDLNQQKGEEEFPYSSFHKDPTMSLGQEMRTELEIEETLLNEGVAMNCGGQIVVEGDDQEEFWGRAQEVHKRKPLVANLPRSAASAGDELGNSSSDDDMEHYFDFSRKIVSCPGSKDHSKSPSSPSSRPMAQLDGVDDGTESDASMATNDDAQKVEDRIVTKKSKVDFLQPEPISEDEEHHRPTFPSISSRASGVRIKTPTVKGVLNLDELKEEHLSNSDSSGSESWDYISRGEGKPQAWEPVGHSTLTDWKKYSGAASTSDDEPPPSDKDEECPTNRDQPHLRFEITSDDGFSVEADSIEVAWKAVIDGVQEARAIARLRPLTFQRITGAHMLGLVHDAVVFLLEQLQGAHRCQRHTFRFFKQFSQEDDLPVNPSGCARSELYLRKSTFDIFNFLASQHRQLPDIGPYDDEEDEVLLKSTRRATSLELPMAMRFRHLERTSKEAVGVYRSAIHGRGLFCKRNIEAGEMVIEYAGIVIRSVLTDKREKYYDGKGIGCYMFRIDDFDVVDATMHGNAARFINHSCEPNCYSRVINVEGRKHIVIFALRKIYRGEELTYDYKFPIEDASNKLNCNCGARRCRRFLN</sequence>
<feature type="region of interest" description="Disordered" evidence="23">
    <location>
        <begin position="830"/>
        <end position="857"/>
    </location>
</feature>
<dbReference type="InterPro" id="IPR003888">
    <property type="entry name" value="FYrich_N"/>
</dbReference>
<feature type="compositionally biased region" description="Polar residues" evidence="23">
    <location>
        <begin position="1703"/>
        <end position="1715"/>
    </location>
</feature>
<dbReference type="CDD" id="cd19170">
    <property type="entry name" value="SET_KMT2A_2B"/>
    <property type="match status" value="1"/>
</dbReference>
<dbReference type="InterPro" id="IPR047219">
    <property type="entry name" value="KMT2A_2B_SET"/>
</dbReference>
<dbReference type="FunFam" id="3.30.40.10:FF:000002">
    <property type="entry name" value="Histone-lysine N-methyltransferase"/>
    <property type="match status" value="1"/>
</dbReference>
<feature type="domain" description="CXXC-type" evidence="27">
    <location>
        <begin position="665"/>
        <end position="712"/>
    </location>
</feature>
<dbReference type="GO" id="GO:0045893">
    <property type="term" value="P:positive regulation of DNA-templated transcription"/>
    <property type="evidence" value="ECO:0007669"/>
    <property type="project" value="TreeGrafter"/>
</dbReference>
<evidence type="ECO:0000256" key="22">
    <source>
        <dbReference type="PROSITE-ProRule" id="PRU00509"/>
    </source>
</evidence>
<feature type="compositionally biased region" description="Basic and acidic residues" evidence="23">
    <location>
        <begin position="1860"/>
        <end position="1875"/>
    </location>
</feature>
<evidence type="ECO:0000259" key="25">
    <source>
        <dbReference type="PROSITE" id="PS50280"/>
    </source>
</evidence>
<feature type="domain" description="SET" evidence="25">
    <location>
        <begin position="2153"/>
        <end position="2269"/>
    </location>
</feature>
<dbReference type="InterPro" id="IPR019787">
    <property type="entry name" value="Znf_PHD-finger"/>
</dbReference>
<dbReference type="InterPro" id="IPR036427">
    <property type="entry name" value="Bromodomain-like_sf"/>
</dbReference>
<keyword evidence="8" id="KW-0677">Repeat</keyword>
<feature type="region of interest" description="Disordered" evidence="23">
    <location>
        <begin position="719"/>
        <end position="775"/>
    </location>
</feature>
<evidence type="ECO:0000256" key="4">
    <source>
        <dbReference type="ARBA" id="ARBA00022603"/>
    </source>
</evidence>
<evidence type="ECO:0000313" key="30">
    <source>
        <dbReference type="Proteomes" id="UP000424527"/>
    </source>
</evidence>
<dbReference type="InterPro" id="IPR003889">
    <property type="entry name" value="FYrich_C"/>
</dbReference>
<keyword evidence="2" id="KW-1017">Isopeptide bond</keyword>
<feature type="compositionally biased region" description="Low complexity" evidence="23">
    <location>
        <begin position="1927"/>
        <end position="1939"/>
    </location>
</feature>
<evidence type="ECO:0000256" key="11">
    <source>
        <dbReference type="ARBA" id="ARBA00022843"/>
    </source>
</evidence>
<keyword evidence="15" id="KW-0103">Bromodomain</keyword>
<feature type="domain" description="PHD-type" evidence="28">
    <location>
        <begin position="1336"/>
        <end position="1444"/>
    </location>
</feature>
<feature type="region of interest" description="Disordered" evidence="23">
    <location>
        <begin position="1"/>
        <end position="61"/>
    </location>
</feature>
<gene>
    <name evidence="29" type="ORF">D5F01_LYC12534</name>
</gene>
<feature type="compositionally biased region" description="Basic and acidic residues" evidence="23">
    <location>
        <begin position="159"/>
        <end position="170"/>
    </location>
</feature>
<dbReference type="PANTHER" id="PTHR45838:SF3">
    <property type="entry name" value="HISTONE-LYSINE N-METHYLTRANSFERASE 2B"/>
    <property type="match status" value="1"/>
</dbReference>
<dbReference type="GO" id="GO:0140945">
    <property type="term" value="F:histone H3K4 monomethyltransferase activity"/>
    <property type="evidence" value="ECO:0007669"/>
    <property type="project" value="UniProtKB-EC"/>
</dbReference>
<keyword evidence="7" id="KW-0479">Metal-binding</keyword>
<evidence type="ECO:0000256" key="14">
    <source>
        <dbReference type="ARBA" id="ARBA00023015"/>
    </source>
</evidence>
<keyword evidence="17" id="KW-0804">Transcription</keyword>
<dbReference type="FunFam" id="3.30.40.10:FF:000089">
    <property type="entry name" value="Histone-lysine N-methyltransferase"/>
    <property type="match status" value="1"/>
</dbReference>
<evidence type="ECO:0000259" key="28">
    <source>
        <dbReference type="PROSITE" id="PS51805"/>
    </source>
</evidence>
<dbReference type="SMART" id="SM00249">
    <property type="entry name" value="PHD"/>
    <property type="match status" value="4"/>
</dbReference>
<evidence type="ECO:0000256" key="20">
    <source>
        <dbReference type="ARBA" id="ARBA00049353"/>
    </source>
</evidence>
<dbReference type="Pfam" id="PF13771">
    <property type="entry name" value="zf-HC5HC2H"/>
    <property type="match status" value="1"/>
</dbReference>
<evidence type="ECO:0000256" key="13">
    <source>
        <dbReference type="ARBA" id="ARBA00022990"/>
    </source>
</evidence>
<comment type="catalytic activity">
    <reaction evidence="21">
        <text>N(6)-methyl-L-lysyl(4)-[histone H3] + S-adenosyl-L-methionine = N(6),N(6)-dimethyl-L-lysyl(4)-[histone H3] + S-adenosyl-L-homocysteine + H(+)</text>
        <dbReference type="Rhea" id="RHEA:60268"/>
        <dbReference type="Rhea" id="RHEA-COMP:15540"/>
        <dbReference type="Rhea" id="RHEA-COMP:15543"/>
        <dbReference type="ChEBI" id="CHEBI:15378"/>
        <dbReference type="ChEBI" id="CHEBI:57856"/>
        <dbReference type="ChEBI" id="CHEBI:59789"/>
        <dbReference type="ChEBI" id="CHEBI:61929"/>
        <dbReference type="ChEBI" id="CHEBI:61976"/>
    </reaction>
    <physiologicalReaction direction="left-to-right" evidence="21">
        <dbReference type="Rhea" id="RHEA:60269"/>
    </physiologicalReaction>
</comment>
<feature type="compositionally biased region" description="Basic and acidic residues" evidence="23">
    <location>
        <begin position="105"/>
        <end position="115"/>
    </location>
</feature>
<dbReference type="Gene3D" id="3.30.40.10">
    <property type="entry name" value="Zinc/RING finger domain, C3HC4 (zinc finger)"/>
    <property type="match status" value="3"/>
</dbReference>
<evidence type="ECO:0000259" key="27">
    <source>
        <dbReference type="PROSITE" id="PS51058"/>
    </source>
</evidence>
<comment type="caution">
    <text evidence="29">The sequence shown here is derived from an EMBL/GenBank/DDBJ whole genome shotgun (WGS) entry which is preliminary data.</text>
</comment>
<keyword evidence="3" id="KW-0597">Phosphoprotein</keyword>
<dbReference type="Pfam" id="PF05964">
    <property type="entry name" value="FYRN"/>
    <property type="match status" value="1"/>
</dbReference>
<keyword evidence="12" id="KW-0156">Chromatin regulator</keyword>
<keyword evidence="11" id="KW-0832">Ubl conjugation</keyword>
<dbReference type="SMART" id="SM00541">
    <property type="entry name" value="FYRN"/>
    <property type="match status" value="1"/>
</dbReference>
<feature type="region of interest" description="Disordered" evidence="23">
    <location>
        <begin position="615"/>
        <end position="660"/>
    </location>
</feature>
<evidence type="ECO:0000256" key="15">
    <source>
        <dbReference type="ARBA" id="ARBA00023117"/>
    </source>
</evidence>
<dbReference type="FunFam" id="2.170.270.10:FF:000004">
    <property type="entry name" value="Histone-lysine N-methyltransferase"/>
    <property type="match status" value="1"/>
</dbReference>
<feature type="domain" description="Post-SET" evidence="26">
    <location>
        <begin position="2277"/>
        <end position="2293"/>
    </location>
</feature>
<feature type="compositionally biased region" description="Low complexity" evidence="23">
    <location>
        <begin position="1"/>
        <end position="15"/>
    </location>
</feature>
<accession>A0A6G0IAZ4</accession>
<dbReference type="InterPro" id="IPR001965">
    <property type="entry name" value="Znf_PHD"/>
</dbReference>
<feature type="compositionally biased region" description="Basic and acidic residues" evidence="23">
    <location>
        <begin position="1976"/>
        <end position="1991"/>
    </location>
</feature>